<dbReference type="Gene3D" id="1.10.357.10">
    <property type="entry name" value="Tetracycline Repressor, domain 2"/>
    <property type="match status" value="1"/>
</dbReference>
<dbReference type="InterPro" id="IPR041583">
    <property type="entry name" value="TetR_C_31"/>
</dbReference>
<organism evidence="4 5">
    <name type="scientific">Metarhizobium album</name>
    <dbReference type="NCBI Taxonomy" id="2182425"/>
    <lineage>
        <taxon>Bacteria</taxon>
        <taxon>Pseudomonadati</taxon>
        <taxon>Pseudomonadota</taxon>
        <taxon>Alphaproteobacteria</taxon>
        <taxon>Hyphomicrobiales</taxon>
        <taxon>Rhizobiaceae</taxon>
        <taxon>Metarhizobium</taxon>
    </lineage>
</organism>
<proteinExistence type="predicted"/>
<evidence type="ECO:0000259" key="3">
    <source>
        <dbReference type="PROSITE" id="PS50977"/>
    </source>
</evidence>
<evidence type="ECO:0000313" key="4">
    <source>
        <dbReference type="EMBL" id="PWE54645.1"/>
    </source>
</evidence>
<dbReference type="Pfam" id="PF17940">
    <property type="entry name" value="TetR_C_31"/>
    <property type="match status" value="1"/>
</dbReference>
<sequence length="167" mass="18568">MRRLILDTALDIIEAEGMKALTQPKIARRANLRQSHLTYYFPRKADLYIALLEASHDRASRHAQPSSVEDMLAGLMFDRERMRFFLSIILEVGDDPELQAVLRAHASGLADHVAPYYGRCPGDAAVIAFVDELRGIGIRLLLSPADVGFTRDLVTTTAEAHGLSPRK</sequence>
<dbReference type="PROSITE" id="PS50977">
    <property type="entry name" value="HTH_TETR_2"/>
    <property type="match status" value="1"/>
</dbReference>
<dbReference type="SUPFAM" id="SSF46689">
    <property type="entry name" value="Homeodomain-like"/>
    <property type="match status" value="1"/>
</dbReference>
<evidence type="ECO:0000256" key="1">
    <source>
        <dbReference type="ARBA" id="ARBA00023125"/>
    </source>
</evidence>
<keyword evidence="1 2" id="KW-0238">DNA-binding</keyword>
<keyword evidence="5" id="KW-1185">Reference proteome</keyword>
<comment type="caution">
    <text evidence="4">The sequence shown here is derived from an EMBL/GenBank/DDBJ whole genome shotgun (WGS) entry which is preliminary data.</text>
</comment>
<dbReference type="Pfam" id="PF00440">
    <property type="entry name" value="TetR_N"/>
    <property type="match status" value="1"/>
</dbReference>
<dbReference type="GO" id="GO:0003677">
    <property type="term" value="F:DNA binding"/>
    <property type="evidence" value="ECO:0007669"/>
    <property type="project" value="UniProtKB-UniRule"/>
</dbReference>
<evidence type="ECO:0000256" key="2">
    <source>
        <dbReference type="PROSITE-ProRule" id="PRU00335"/>
    </source>
</evidence>
<reference evidence="4 5" key="1">
    <citation type="submission" date="2018-05" db="EMBL/GenBank/DDBJ databases">
        <title>The draft genome of strain NS-104.</title>
        <authorList>
            <person name="Hang P."/>
            <person name="Jiang J."/>
        </authorList>
    </citation>
    <scope>NUCLEOTIDE SEQUENCE [LARGE SCALE GENOMIC DNA]</scope>
    <source>
        <strain evidence="4 5">NS-104</strain>
    </source>
</reference>
<evidence type="ECO:0000313" key="5">
    <source>
        <dbReference type="Proteomes" id="UP000245252"/>
    </source>
</evidence>
<protein>
    <submittedName>
        <fullName evidence="4">TetR family transcriptional regulator</fullName>
    </submittedName>
</protein>
<name>A0A2U2DMU4_9HYPH</name>
<dbReference type="InterPro" id="IPR001647">
    <property type="entry name" value="HTH_TetR"/>
</dbReference>
<feature type="DNA-binding region" description="H-T-H motif" evidence="2">
    <location>
        <begin position="22"/>
        <end position="41"/>
    </location>
</feature>
<gene>
    <name evidence="4" type="ORF">DEM27_19195</name>
</gene>
<feature type="domain" description="HTH tetR-type" evidence="3">
    <location>
        <begin position="1"/>
        <end position="59"/>
    </location>
</feature>
<dbReference type="AlphaFoldDB" id="A0A2U2DMU4"/>
<dbReference type="InterPro" id="IPR009057">
    <property type="entry name" value="Homeodomain-like_sf"/>
</dbReference>
<dbReference type="Proteomes" id="UP000245252">
    <property type="component" value="Unassembled WGS sequence"/>
</dbReference>
<dbReference type="EMBL" id="QFBC01000009">
    <property type="protein sequence ID" value="PWE54645.1"/>
    <property type="molecule type" value="Genomic_DNA"/>
</dbReference>
<accession>A0A2U2DMU4</accession>